<evidence type="ECO:0000313" key="1">
    <source>
        <dbReference type="EMBL" id="GLQ05113.1"/>
    </source>
</evidence>
<gene>
    <name evidence="1" type="ORF">GCM10007924_03340</name>
</gene>
<dbReference type="InterPro" id="IPR008441">
    <property type="entry name" value="AfumC-like_glycosyl_Trfase"/>
</dbReference>
<organism evidence="1 2">
    <name type="scientific">Sneathiella chinensis</name>
    <dbReference type="NCBI Taxonomy" id="349750"/>
    <lineage>
        <taxon>Bacteria</taxon>
        <taxon>Pseudomonadati</taxon>
        <taxon>Pseudomonadota</taxon>
        <taxon>Alphaproteobacteria</taxon>
        <taxon>Sneathiellales</taxon>
        <taxon>Sneathiellaceae</taxon>
        <taxon>Sneathiella</taxon>
    </lineage>
</organism>
<proteinExistence type="predicted"/>
<dbReference type="InterPro" id="IPR029044">
    <property type="entry name" value="Nucleotide-diphossugar_trans"/>
</dbReference>
<protein>
    <submittedName>
        <fullName evidence="1">Uncharacterized protein</fullName>
    </submittedName>
</protein>
<dbReference type="RefSeq" id="WP_169559140.1">
    <property type="nucleotide sequence ID" value="NZ_BSNF01000001.1"/>
</dbReference>
<sequence>MNDTIWIYWENLPGRTEPPHITLCRQVLRYQCRDLRIQLVTPENLSEFLPDLPPEIHNITVQDNPDEPCLATKTDFIRAFLLEKFGGLYIDSDAIVLQSLKGLFEMIRKDHFISMRKVSAPTRHISIGLYGSIANGEVITSYANALRDHIAQRTAFKWGEVGAFTLTPIIDSGLPNRVLPERDIQPIPFNAPRILASKIHEPEDFLDEKTLTLMLFHSVFDTTLKGWSIDKLYNSDALISKVFRATLPQREFLKAEYETTV</sequence>
<evidence type="ECO:0000313" key="2">
    <source>
        <dbReference type="Proteomes" id="UP001161409"/>
    </source>
</evidence>
<dbReference type="EMBL" id="BSNF01000001">
    <property type="protein sequence ID" value="GLQ05113.1"/>
    <property type="molecule type" value="Genomic_DNA"/>
</dbReference>
<comment type="caution">
    <text evidence="1">The sequence shown here is derived from an EMBL/GenBank/DDBJ whole genome shotgun (WGS) entry which is preliminary data.</text>
</comment>
<reference evidence="1" key="2">
    <citation type="submission" date="2023-01" db="EMBL/GenBank/DDBJ databases">
        <title>Draft genome sequence of Sneathiella chinensis strain NBRC 103408.</title>
        <authorList>
            <person name="Sun Q."/>
            <person name="Mori K."/>
        </authorList>
    </citation>
    <scope>NUCLEOTIDE SEQUENCE</scope>
    <source>
        <strain evidence="1">NBRC 103408</strain>
    </source>
</reference>
<keyword evidence="2" id="KW-1185">Reference proteome</keyword>
<dbReference type="Gene3D" id="3.90.550.20">
    <property type="match status" value="1"/>
</dbReference>
<dbReference type="Pfam" id="PF05704">
    <property type="entry name" value="Caps_synth"/>
    <property type="match status" value="1"/>
</dbReference>
<name>A0ABQ5U060_9PROT</name>
<dbReference type="Proteomes" id="UP001161409">
    <property type="component" value="Unassembled WGS sequence"/>
</dbReference>
<accession>A0ABQ5U060</accession>
<dbReference type="SUPFAM" id="SSF53448">
    <property type="entry name" value="Nucleotide-diphospho-sugar transferases"/>
    <property type="match status" value="1"/>
</dbReference>
<reference evidence="1" key="1">
    <citation type="journal article" date="2014" name="Int. J. Syst. Evol. Microbiol.">
        <title>Complete genome of a new Firmicutes species belonging to the dominant human colonic microbiota ('Ruminococcus bicirculans') reveals two chromosomes and a selective capacity to utilize plant glucans.</title>
        <authorList>
            <consortium name="NISC Comparative Sequencing Program"/>
            <person name="Wegmann U."/>
            <person name="Louis P."/>
            <person name="Goesmann A."/>
            <person name="Henrissat B."/>
            <person name="Duncan S.H."/>
            <person name="Flint H.J."/>
        </authorList>
    </citation>
    <scope>NUCLEOTIDE SEQUENCE</scope>
    <source>
        <strain evidence="1">NBRC 103408</strain>
    </source>
</reference>